<feature type="domain" description="RRM" evidence="4">
    <location>
        <begin position="134"/>
        <end position="212"/>
    </location>
</feature>
<feature type="compositionally biased region" description="Polar residues" evidence="3">
    <location>
        <begin position="650"/>
        <end position="663"/>
    </location>
</feature>
<dbReference type="Gene3D" id="3.30.70.330">
    <property type="match status" value="2"/>
</dbReference>
<feature type="compositionally biased region" description="Acidic residues" evidence="3">
    <location>
        <begin position="664"/>
        <end position="673"/>
    </location>
</feature>
<protein>
    <submittedName>
        <fullName evidence="5">Nucleotide-binding, alpha-beta plait</fullName>
    </submittedName>
</protein>
<evidence type="ECO:0000259" key="4">
    <source>
        <dbReference type="PROSITE" id="PS50102"/>
    </source>
</evidence>
<dbReference type="InterPro" id="IPR000504">
    <property type="entry name" value="RRM_dom"/>
</dbReference>
<gene>
    <name evidence="5" type="ORF">AAL_02258</name>
</gene>
<proteinExistence type="predicted"/>
<feature type="compositionally biased region" description="Polar residues" evidence="3">
    <location>
        <begin position="95"/>
        <end position="109"/>
    </location>
</feature>
<feature type="region of interest" description="Disordered" evidence="3">
    <location>
        <begin position="307"/>
        <end position="329"/>
    </location>
</feature>
<evidence type="ECO:0000313" key="6">
    <source>
        <dbReference type="Proteomes" id="UP000078544"/>
    </source>
</evidence>
<keyword evidence="6" id="KW-1185">Reference proteome</keyword>
<feature type="compositionally biased region" description="Polar residues" evidence="3">
    <location>
        <begin position="536"/>
        <end position="556"/>
    </location>
</feature>
<name>A0A168FBF8_9HYPO</name>
<dbReference type="SUPFAM" id="SSF54928">
    <property type="entry name" value="RNA-binding domain, RBD"/>
    <property type="match status" value="2"/>
</dbReference>
<dbReference type="Pfam" id="PF00076">
    <property type="entry name" value="RRM_1"/>
    <property type="match status" value="2"/>
</dbReference>
<feature type="domain" description="RRM" evidence="4">
    <location>
        <begin position="340"/>
        <end position="421"/>
    </location>
</feature>
<dbReference type="STRING" id="1081109.A0A168FBF8"/>
<dbReference type="PROSITE" id="PS50102">
    <property type="entry name" value="RRM"/>
    <property type="match status" value="2"/>
</dbReference>
<dbReference type="PANTHER" id="PTHR23236:SF11">
    <property type="entry name" value="EUKARYOTIC TRANSLATION INITIATION FACTOR 4H"/>
    <property type="match status" value="1"/>
</dbReference>
<dbReference type="OrthoDB" id="410044at2759"/>
<sequence length="682" mass="74667">MAKKSEKEQKHSLGDGLHQSIRKSASHEPLQIDVATSSESSSAADSDGSATSDLGSDTHKSRRHQRQTASDEGTSKPANSSAFLVGSSEEDDVFTQVSTDPPALSSTSIRKQEVQVYDTQTGKLDAQGLYPGTACMFVANLSQPYDDERLEHEVTKAFSQFGDVWVKIKRDGHQMPFAFCQFTKDEHARNAEKFGKGMMILGRSCRTEMARAHCTYKCSRRKKPADPLTYLASFVVAKKSGEPTEFDEAEKLLGQLGEVARVEHLPGDVQVAHGVSQAVLVTYKMYDNKRDPVRYFAHDRNFHVMPNDPKRLTGSKGFGSPGTKWNGRHEQMDNYDKDRRSAFVGNLPLSMTPESLENMAAGCGEVVKVNLYKKAIPGMPGEVNCFGFVEFKRPDSADQLVARMNDSLIEGYCIRVQRKRSRTFYTPQRDPLGPLRHARSTIPRRRVPGVFMNGDWREIDVPSSPTGNVRDLTSTTTCDFGSYAQRRPRRPRSTMFHPGTSIGAFQASQQVIASENLPAIAAANQRPTEFGGEASVPTSTPQTEVAPTDALTSPTTPEYQVQGEVVSGMPMAPGDGGATMPQMAWMPAYTPYGTPYGYSFAAPMTPQGAPAVMYPGYVGPQYYGQMVDIFGNMVISPTPVMSPYTGGHAQANTSSPRDANATGSDDETCQIDDEQTKDKTSA</sequence>
<keyword evidence="1 2" id="KW-0694">RNA-binding</keyword>
<comment type="caution">
    <text evidence="5">The sequence shown here is derived from an EMBL/GenBank/DDBJ whole genome shotgun (WGS) entry which is preliminary data.</text>
</comment>
<feature type="region of interest" description="Disordered" evidence="3">
    <location>
        <begin position="1"/>
        <end position="109"/>
    </location>
</feature>
<feature type="compositionally biased region" description="Basic and acidic residues" evidence="3">
    <location>
        <begin position="1"/>
        <end position="13"/>
    </location>
</feature>
<dbReference type="GO" id="GO:0003723">
    <property type="term" value="F:RNA binding"/>
    <property type="evidence" value="ECO:0007669"/>
    <property type="project" value="UniProtKB-UniRule"/>
</dbReference>
<feature type="compositionally biased region" description="Polar residues" evidence="3">
    <location>
        <begin position="67"/>
        <end position="82"/>
    </location>
</feature>
<feature type="region of interest" description="Disordered" evidence="3">
    <location>
        <begin position="645"/>
        <end position="682"/>
    </location>
</feature>
<dbReference type="PANTHER" id="PTHR23236">
    <property type="entry name" value="EUKARYOTIC TRANSLATION INITIATION FACTOR 4B/4H"/>
    <property type="match status" value="1"/>
</dbReference>
<dbReference type="CDD" id="cd00590">
    <property type="entry name" value="RRM_SF"/>
    <property type="match status" value="1"/>
</dbReference>
<dbReference type="InterPro" id="IPR035979">
    <property type="entry name" value="RBD_domain_sf"/>
</dbReference>
<feature type="region of interest" description="Disordered" evidence="3">
    <location>
        <begin position="529"/>
        <end position="556"/>
    </location>
</feature>
<reference evidence="5 6" key="1">
    <citation type="journal article" date="2016" name="Genome Biol. Evol.">
        <title>Divergent and convergent evolution of fungal pathogenicity.</title>
        <authorList>
            <person name="Shang Y."/>
            <person name="Xiao G."/>
            <person name="Zheng P."/>
            <person name="Cen K."/>
            <person name="Zhan S."/>
            <person name="Wang C."/>
        </authorList>
    </citation>
    <scope>NUCLEOTIDE SEQUENCE [LARGE SCALE GENOMIC DNA]</scope>
    <source>
        <strain evidence="5 6">RCEF 2490</strain>
    </source>
</reference>
<dbReference type="AlphaFoldDB" id="A0A168FBF8"/>
<dbReference type="SMART" id="SM00360">
    <property type="entry name" value="RRM"/>
    <property type="match status" value="2"/>
</dbReference>
<evidence type="ECO:0000256" key="3">
    <source>
        <dbReference type="SAM" id="MobiDB-lite"/>
    </source>
</evidence>
<organism evidence="5 6">
    <name type="scientific">Moelleriella libera RCEF 2490</name>
    <dbReference type="NCBI Taxonomy" id="1081109"/>
    <lineage>
        <taxon>Eukaryota</taxon>
        <taxon>Fungi</taxon>
        <taxon>Dikarya</taxon>
        <taxon>Ascomycota</taxon>
        <taxon>Pezizomycotina</taxon>
        <taxon>Sordariomycetes</taxon>
        <taxon>Hypocreomycetidae</taxon>
        <taxon>Hypocreales</taxon>
        <taxon>Clavicipitaceae</taxon>
        <taxon>Moelleriella</taxon>
    </lineage>
</organism>
<dbReference type="Proteomes" id="UP000078544">
    <property type="component" value="Unassembled WGS sequence"/>
</dbReference>
<feature type="compositionally biased region" description="Low complexity" evidence="3">
    <location>
        <begin position="35"/>
        <end position="55"/>
    </location>
</feature>
<dbReference type="InterPro" id="IPR012677">
    <property type="entry name" value="Nucleotide-bd_a/b_plait_sf"/>
</dbReference>
<evidence type="ECO:0000256" key="1">
    <source>
        <dbReference type="ARBA" id="ARBA00022884"/>
    </source>
</evidence>
<accession>A0A168FBF8</accession>
<dbReference type="EMBL" id="AZGY01000003">
    <property type="protein sequence ID" value="KZZ99686.1"/>
    <property type="molecule type" value="Genomic_DNA"/>
</dbReference>
<evidence type="ECO:0000313" key="5">
    <source>
        <dbReference type="EMBL" id="KZZ99686.1"/>
    </source>
</evidence>
<evidence type="ECO:0000256" key="2">
    <source>
        <dbReference type="PROSITE-ProRule" id="PRU00176"/>
    </source>
</evidence>